<dbReference type="OrthoDB" id="4062651at2759"/>
<dbReference type="RefSeq" id="XP_003648118.1">
    <property type="nucleotide sequence ID" value="XM_003648070.1"/>
</dbReference>
<dbReference type="HOGENOM" id="CLU_008377_0_0_1"/>
<protein>
    <recommendedName>
        <fullName evidence="2">Protein kinase domain-containing protein</fullName>
    </recommendedName>
</protein>
<dbReference type="InterPro" id="IPR008271">
    <property type="entry name" value="Ser/Thr_kinase_AS"/>
</dbReference>
<dbReference type="PANTHER" id="PTHR24348:SF68">
    <property type="entry name" value="SERINE_THREONINE-PROTEIN KINASE ATG1C"/>
    <property type="match status" value="1"/>
</dbReference>
<feature type="compositionally biased region" description="Low complexity" evidence="1">
    <location>
        <begin position="569"/>
        <end position="586"/>
    </location>
</feature>
<gene>
    <name evidence="3" type="ordered locus">Ecym_8004</name>
</gene>
<dbReference type="GO" id="GO:0031929">
    <property type="term" value="P:TOR signaling"/>
    <property type="evidence" value="ECO:0007669"/>
    <property type="project" value="EnsemblFungi"/>
</dbReference>
<dbReference type="FunFam" id="1.10.510.10:FF:000942">
    <property type="entry name" value="Serine/threonine-protein kinase KSP1"/>
    <property type="match status" value="1"/>
</dbReference>
<evidence type="ECO:0000313" key="4">
    <source>
        <dbReference type="Proteomes" id="UP000006790"/>
    </source>
</evidence>
<dbReference type="GO" id="GO:0010494">
    <property type="term" value="C:cytoplasmic stress granule"/>
    <property type="evidence" value="ECO:0007669"/>
    <property type="project" value="EnsemblFungi"/>
</dbReference>
<dbReference type="OMA" id="KSFCYFA"/>
<proteinExistence type="predicted"/>
<evidence type="ECO:0000256" key="1">
    <source>
        <dbReference type="SAM" id="MobiDB-lite"/>
    </source>
</evidence>
<dbReference type="GO" id="GO:0016242">
    <property type="term" value="P:negative regulation of macroautophagy"/>
    <property type="evidence" value="ECO:0007669"/>
    <property type="project" value="EnsemblFungi"/>
</dbReference>
<sequence length="894" mass="100764">MTLDYEIYKEGGLLKGRYQKLEDISEGSYGYVSLAKDTNLKKLVAVKYIFKSDDDDDETRNTNEKGDGSNNSSLERRQMLKRQRSLISERVRSRLSNHVCYEALYEVDVQNKIGKHNNITELFDYFDSYIIMEYCSGGDLYEAIRGGLVPRKTKQLTHLLNQIMDAVDYVHSKGIYHRDIKPENILIADSNWTIKLTDWGLATTDRMSTNRNVGSERYMAPELFESNLDYDERDDPYDCSKVDIWSIGVVLLNMVFHKNPFSVANQTDKSFCYFAANREALFDVFPTMTYDLFQLLRHCLTIDPTNRYLQGMREELSRLGEYTLDDEYYNTLYDEGGVASEEEDAYSATSRFHEGDATNVTNTPISDADLPLAPVTAGSVPAITVEQITPAQSKKEEKDPVPKFTFTKRSHAKPLNPEKNTKPIKIRNNRKIIKNSRKPLGIPTPNSHIDNYFHEYNSQNNSENFNTRDFFTPPSLHNRYMEGVFSRRNRPRRNSYHYNLGEHGNNNNNNSVNNGRPASASANLGKVPFQSASSSANANSANSHGRRGSSVSSLNFPSGKYIPPHSRNTLHNNNNNNNNSPNNAGNSVHINGDSPKKGVTYHEQHRLTLDAEPDLDDVLFTLEESDVDNNFINEMSNLTVHEHTSLHRSRTPTQLDSLHGTPGANPASAGTATDVPELLKSPQSASTELHNQLKDLTFHVSDNARRHSASSNSAVSNNISTTEFKPKPGIYIPPHHRKAFNQGSCNNMGSSIYGVGPTLSINGENYNTGTYASKKNTLGTRRYSSSTINNNNNNSHSNNNSHIRSESSFNKIHKPYMPQNHAISTTAIQNADVFADHAVAFEDDHEIASINRRVFHVHSPQKIKSGRKSSIQDDLVGSLEQYKNNWLILQQHQD</sequence>
<dbReference type="EMBL" id="CP002504">
    <property type="protein sequence ID" value="AET41301.1"/>
    <property type="molecule type" value="Genomic_DNA"/>
</dbReference>
<dbReference type="Gene3D" id="3.30.200.20">
    <property type="entry name" value="Phosphorylase Kinase, domain 1"/>
    <property type="match status" value="1"/>
</dbReference>
<dbReference type="InterPro" id="IPR045269">
    <property type="entry name" value="Atg1-like"/>
</dbReference>
<reference evidence="4" key="1">
    <citation type="journal article" date="2012" name="G3 (Bethesda)">
        <title>Pichia sorbitophila, an interspecies yeast hybrid reveals early steps of genome resolution following polyploidization.</title>
        <authorList>
            <person name="Leh Louis V."/>
            <person name="Despons L."/>
            <person name="Friedrich A."/>
            <person name="Martin T."/>
            <person name="Durrens P."/>
            <person name="Casaregola S."/>
            <person name="Neuveglise C."/>
            <person name="Fairhead C."/>
            <person name="Marck C."/>
            <person name="Cruz J.A."/>
            <person name="Straub M.L."/>
            <person name="Kugler V."/>
            <person name="Sacerdot C."/>
            <person name="Uzunov Z."/>
            <person name="Thierry A."/>
            <person name="Weiss S."/>
            <person name="Bleykasten C."/>
            <person name="De Montigny J."/>
            <person name="Jacques N."/>
            <person name="Jung P."/>
            <person name="Lemaire M."/>
            <person name="Mallet S."/>
            <person name="Morel G."/>
            <person name="Richard G.F."/>
            <person name="Sarkar A."/>
            <person name="Savel G."/>
            <person name="Schacherer J."/>
            <person name="Seret M.L."/>
            <person name="Talla E."/>
            <person name="Samson G."/>
            <person name="Jubin C."/>
            <person name="Poulain J."/>
            <person name="Vacherie B."/>
            <person name="Barbe V."/>
            <person name="Pelletier E."/>
            <person name="Sherman D.J."/>
            <person name="Westhof E."/>
            <person name="Weissenbach J."/>
            <person name="Baret P.V."/>
            <person name="Wincker P."/>
            <person name="Gaillardin C."/>
            <person name="Dujon B."/>
            <person name="Souciet J.L."/>
        </authorList>
    </citation>
    <scope>NUCLEOTIDE SEQUENCE [LARGE SCALE GENOMIC DNA]</scope>
    <source>
        <strain evidence="4">CBS 270.75 / DBVPG 7215 / KCTC 17166 / NRRL Y-17582</strain>
    </source>
</reference>
<dbReference type="SUPFAM" id="SSF56112">
    <property type="entry name" value="Protein kinase-like (PK-like)"/>
    <property type="match status" value="1"/>
</dbReference>
<feature type="domain" description="Protein kinase" evidence="2">
    <location>
        <begin position="18"/>
        <end position="329"/>
    </location>
</feature>
<name>G8JXX4_ERECY</name>
<feature type="compositionally biased region" description="Low complexity" evidence="1">
    <location>
        <begin position="531"/>
        <end position="543"/>
    </location>
</feature>
<dbReference type="FunCoup" id="G8JXX4">
    <property type="interactions" value="570"/>
</dbReference>
<evidence type="ECO:0000313" key="3">
    <source>
        <dbReference type="EMBL" id="AET41301.1"/>
    </source>
</evidence>
<dbReference type="PROSITE" id="PS50011">
    <property type="entry name" value="PROTEIN_KINASE_DOM"/>
    <property type="match status" value="1"/>
</dbReference>
<dbReference type="GO" id="GO:0005524">
    <property type="term" value="F:ATP binding"/>
    <property type="evidence" value="ECO:0007669"/>
    <property type="project" value="InterPro"/>
</dbReference>
<dbReference type="SMART" id="SM00220">
    <property type="entry name" value="S_TKc"/>
    <property type="match status" value="1"/>
</dbReference>
<dbReference type="InterPro" id="IPR011009">
    <property type="entry name" value="Kinase-like_dom_sf"/>
</dbReference>
<dbReference type="eggNOG" id="KOG0583">
    <property type="taxonomic scope" value="Eukaryota"/>
</dbReference>
<dbReference type="STRING" id="931890.G8JXX4"/>
<feature type="region of interest" description="Disordered" evidence="1">
    <location>
        <begin position="784"/>
        <end position="805"/>
    </location>
</feature>
<feature type="region of interest" description="Disordered" evidence="1">
    <location>
        <begin position="648"/>
        <end position="673"/>
    </location>
</feature>
<dbReference type="PANTHER" id="PTHR24348">
    <property type="entry name" value="SERINE/THREONINE-PROTEIN KINASE UNC-51-RELATED"/>
    <property type="match status" value="1"/>
</dbReference>
<dbReference type="KEGG" id="erc:Ecym_8004"/>
<keyword evidence="4" id="KW-1185">Reference proteome</keyword>
<dbReference type="GO" id="GO:0008104">
    <property type="term" value="P:intracellular protein localization"/>
    <property type="evidence" value="ECO:0007669"/>
    <property type="project" value="EnsemblFungi"/>
</dbReference>
<accession>G8JXX4</accession>
<dbReference type="InterPro" id="IPR000719">
    <property type="entry name" value="Prot_kinase_dom"/>
</dbReference>
<dbReference type="GeneID" id="11472672"/>
<organism evidence="3 4">
    <name type="scientific">Eremothecium cymbalariae (strain CBS 270.75 / DBVPG 7215 / KCTC 17166 / NRRL Y-17582)</name>
    <name type="common">Yeast</name>
    <dbReference type="NCBI Taxonomy" id="931890"/>
    <lineage>
        <taxon>Eukaryota</taxon>
        <taxon>Fungi</taxon>
        <taxon>Dikarya</taxon>
        <taxon>Ascomycota</taxon>
        <taxon>Saccharomycotina</taxon>
        <taxon>Saccharomycetes</taxon>
        <taxon>Saccharomycetales</taxon>
        <taxon>Saccharomycetaceae</taxon>
        <taxon>Eremothecium</taxon>
    </lineage>
</organism>
<feature type="region of interest" description="Disordered" evidence="1">
    <location>
        <begin position="54"/>
        <end position="75"/>
    </location>
</feature>
<dbReference type="Gene3D" id="1.10.510.10">
    <property type="entry name" value="Transferase(Phosphotransferase) domain 1"/>
    <property type="match status" value="1"/>
</dbReference>
<dbReference type="Pfam" id="PF00069">
    <property type="entry name" value="Pkinase"/>
    <property type="match status" value="1"/>
</dbReference>
<dbReference type="AlphaFoldDB" id="G8JXX4"/>
<feature type="compositionally biased region" description="Low complexity" evidence="1">
    <location>
        <begin position="505"/>
        <end position="514"/>
    </location>
</feature>
<dbReference type="GO" id="GO:0005634">
    <property type="term" value="C:nucleus"/>
    <property type="evidence" value="ECO:0007669"/>
    <property type="project" value="EnsemblFungi"/>
</dbReference>
<dbReference type="GO" id="GO:2000220">
    <property type="term" value="P:regulation of pseudohyphal growth"/>
    <property type="evidence" value="ECO:0007669"/>
    <property type="project" value="EnsemblFungi"/>
</dbReference>
<dbReference type="PROSITE" id="PS00108">
    <property type="entry name" value="PROTEIN_KINASE_ST"/>
    <property type="match status" value="1"/>
</dbReference>
<feature type="region of interest" description="Disordered" evidence="1">
    <location>
        <begin position="483"/>
        <end position="598"/>
    </location>
</feature>
<dbReference type="Proteomes" id="UP000006790">
    <property type="component" value="Chromosome 8"/>
</dbReference>
<dbReference type="GO" id="GO:0043555">
    <property type="term" value="P:regulation of translation in response to stress"/>
    <property type="evidence" value="ECO:0007669"/>
    <property type="project" value="EnsemblFungi"/>
</dbReference>
<evidence type="ECO:0000259" key="2">
    <source>
        <dbReference type="PROSITE" id="PS50011"/>
    </source>
</evidence>
<dbReference type="InParanoid" id="G8JXX4"/>
<dbReference type="GO" id="GO:0004674">
    <property type="term" value="F:protein serine/threonine kinase activity"/>
    <property type="evidence" value="ECO:0007669"/>
    <property type="project" value="InterPro"/>
</dbReference>